<evidence type="ECO:0000313" key="2">
    <source>
        <dbReference type="RefSeq" id="XP_030533491.1"/>
    </source>
</evidence>
<dbReference type="Proteomes" id="UP000827889">
    <property type="component" value="Chromosome 3"/>
</dbReference>
<dbReference type="PANTHER" id="PTHR14614">
    <property type="entry name" value="HEPATOCELLULAR CARCINOMA-ASSOCIATED ANTIGEN"/>
    <property type="match status" value="1"/>
</dbReference>
<gene>
    <name evidence="2" type="primary">LOC115743044</name>
</gene>
<accession>A0A8B8PFB9</accession>
<name>A0A8B8PFB9_9MYRT</name>
<proteinExistence type="predicted"/>
<dbReference type="GeneID" id="115743044"/>
<dbReference type="PANTHER" id="PTHR14614:SF123">
    <property type="entry name" value="OS04G0645500 PROTEIN"/>
    <property type="match status" value="1"/>
</dbReference>
<dbReference type="InterPro" id="IPR029063">
    <property type="entry name" value="SAM-dependent_MTases_sf"/>
</dbReference>
<dbReference type="RefSeq" id="XP_030533491.1">
    <property type="nucleotide sequence ID" value="XM_030677631.2"/>
</dbReference>
<dbReference type="CDD" id="cd02440">
    <property type="entry name" value="AdoMet_MTases"/>
    <property type="match status" value="1"/>
</dbReference>
<dbReference type="Gene3D" id="3.40.50.150">
    <property type="entry name" value="Vaccinia Virus protein VP39"/>
    <property type="match status" value="1"/>
</dbReference>
<reference evidence="2" key="1">
    <citation type="submission" date="2025-08" db="UniProtKB">
        <authorList>
            <consortium name="RefSeq"/>
        </authorList>
    </citation>
    <scope>IDENTIFICATION</scope>
    <source>
        <tissue evidence="2">Leaf</tissue>
    </source>
</reference>
<dbReference type="InterPro" id="IPR019410">
    <property type="entry name" value="Methyltransf_16"/>
</dbReference>
<dbReference type="SUPFAM" id="SSF53335">
    <property type="entry name" value="S-adenosyl-L-methionine-dependent methyltransferases"/>
    <property type="match status" value="1"/>
</dbReference>
<protein>
    <submittedName>
        <fullName evidence="2">EEF1A lysine methyltransferase 3-like</fullName>
    </submittedName>
</protein>
<sequence length="230" mass="25166">MTTRKIEIAGHQYTVLEQEDVYDSVTGHPLTGSWLWNSSLVLSDWLVTEAHLHLFPLNGKNVIELGAGSAGLPGLTAARLGASRVFLTDVAPILPGLRRNVEANGAGEQVEVRELAWGSEESARGIGEEFDVVLMSDVFFGAEEARELGKTLRGLCGERTRVWAASEVRDWTGFWLEELGREGFGAVELAFRLGGPGYEGELVGEGSFVVYEILRMAQNEVAQRSWLESS</sequence>
<keyword evidence="1" id="KW-1185">Reference proteome</keyword>
<evidence type="ECO:0000313" key="1">
    <source>
        <dbReference type="Proteomes" id="UP000827889"/>
    </source>
</evidence>
<dbReference type="Pfam" id="PF10294">
    <property type="entry name" value="Methyltransf_16"/>
    <property type="match status" value="1"/>
</dbReference>
<dbReference type="KEGG" id="rarg:115743044"/>
<dbReference type="OrthoDB" id="413520at2759"/>
<organism evidence="1 2">
    <name type="scientific">Rhodamnia argentea</name>
    <dbReference type="NCBI Taxonomy" id="178133"/>
    <lineage>
        <taxon>Eukaryota</taxon>
        <taxon>Viridiplantae</taxon>
        <taxon>Streptophyta</taxon>
        <taxon>Embryophyta</taxon>
        <taxon>Tracheophyta</taxon>
        <taxon>Spermatophyta</taxon>
        <taxon>Magnoliopsida</taxon>
        <taxon>eudicotyledons</taxon>
        <taxon>Gunneridae</taxon>
        <taxon>Pentapetalae</taxon>
        <taxon>rosids</taxon>
        <taxon>malvids</taxon>
        <taxon>Myrtales</taxon>
        <taxon>Myrtaceae</taxon>
        <taxon>Myrtoideae</taxon>
        <taxon>Myrteae</taxon>
        <taxon>Australasian group</taxon>
        <taxon>Rhodamnia</taxon>
    </lineage>
</organism>
<dbReference type="AlphaFoldDB" id="A0A8B8PFB9"/>